<dbReference type="OrthoDB" id="1372329at2"/>
<evidence type="ECO:0000259" key="4">
    <source>
        <dbReference type="PROSITE" id="PS01124"/>
    </source>
</evidence>
<evidence type="ECO:0000256" key="2">
    <source>
        <dbReference type="ARBA" id="ARBA00023125"/>
    </source>
</evidence>
<evidence type="ECO:0000313" key="5">
    <source>
        <dbReference type="EMBL" id="GAK37658.1"/>
    </source>
</evidence>
<keyword evidence="3" id="KW-0804">Transcription</keyword>
<dbReference type="InterPro" id="IPR018060">
    <property type="entry name" value="HTH_AraC"/>
</dbReference>
<dbReference type="PANTHER" id="PTHR43280:SF32">
    <property type="entry name" value="TRANSCRIPTIONAL REGULATORY PROTEIN"/>
    <property type="match status" value="1"/>
</dbReference>
<dbReference type="GO" id="GO:0043565">
    <property type="term" value="F:sequence-specific DNA binding"/>
    <property type="evidence" value="ECO:0007669"/>
    <property type="project" value="InterPro"/>
</dbReference>
<dbReference type="SUPFAM" id="SSF46689">
    <property type="entry name" value="Homeodomain-like"/>
    <property type="match status" value="1"/>
</dbReference>
<dbReference type="AlphaFoldDB" id="A0A069D456"/>
<dbReference type="SMART" id="SM00342">
    <property type="entry name" value="HTH_ARAC"/>
    <property type="match status" value="1"/>
</dbReference>
<dbReference type="Gene3D" id="1.10.10.60">
    <property type="entry name" value="Homeodomain-like"/>
    <property type="match status" value="1"/>
</dbReference>
<dbReference type="EMBL" id="BAJS01000025">
    <property type="protein sequence ID" value="GAK37658.1"/>
    <property type="molecule type" value="Genomic_DNA"/>
</dbReference>
<dbReference type="eggNOG" id="COG2207">
    <property type="taxonomic scope" value="Bacteria"/>
</dbReference>
<dbReference type="InterPro" id="IPR037923">
    <property type="entry name" value="HTH-like"/>
</dbReference>
<dbReference type="SUPFAM" id="SSF51215">
    <property type="entry name" value="Regulatory protein AraC"/>
    <property type="match status" value="1"/>
</dbReference>
<comment type="caution">
    <text evidence="5">The sequence shown here is derived from an EMBL/GenBank/DDBJ whole genome shotgun (WGS) entry which is preliminary data.</text>
</comment>
<evidence type="ECO:0000256" key="1">
    <source>
        <dbReference type="ARBA" id="ARBA00023015"/>
    </source>
</evidence>
<dbReference type="InterPro" id="IPR009057">
    <property type="entry name" value="Homeodomain-like_sf"/>
</dbReference>
<accession>A0A069D456</accession>
<organism evidence="5 6">
    <name type="scientific">Bacteroides graminisolvens DSM 19988 = JCM 15093</name>
    <dbReference type="NCBI Taxonomy" id="1121097"/>
    <lineage>
        <taxon>Bacteria</taxon>
        <taxon>Pseudomonadati</taxon>
        <taxon>Bacteroidota</taxon>
        <taxon>Bacteroidia</taxon>
        <taxon>Bacteroidales</taxon>
        <taxon>Bacteroidaceae</taxon>
        <taxon>Bacteroides</taxon>
    </lineage>
</organism>
<dbReference type="InterPro" id="IPR018062">
    <property type="entry name" value="HTH_AraC-typ_CS"/>
</dbReference>
<dbReference type="STRING" id="1121097.GCA_000428125_02902"/>
<gene>
    <name evidence="5" type="ORF">JCM15093_2924</name>
</gene>
<dbReference type="PROSITE" id="PS00041">
    <property type="entry name" value="HTH_ARAC_FAMILY_1"/>
    <property type="match status" value="1"/>
</dbReference>
<proteinExistence type="predicted"/>
<dbReference type="Proteomes" id="UP000027601">
    <property type="component" value="Unassembled WGS sequence"/>
</dbReference>
<feature type="domain" description="HTH araC/xylS-type" evidence="4">
    <location>
        <begin position="199"/>
        <end position="297"/>
    </location>
</feature>
<dbReference type="GO" id="GO:0003700">
    <property type="term" value="F:DNA-binding transcription factor activity"/>
    <property type="evidence" value="ECO:0007669"/>
    <property type="project" value="InterPro"/>
</dbReference>
<keyword evidence="2" id="KW-0238">DNA-binding</keyword>
<dbReference type="PANTHER" id="PTHR43280">
    <property type="entry name" value="ARAC-FAMILY TRANSCRIPTIONAL REGULATOR"/>
    <property type="match status" value="1"/>
</dbReference>
<keyword evidence="6" id="KW-1185">Reference proteome</keyword>
<dbReference type="PROSITE" id="PS01124">
    <property type="entry name" value="HTH_ARAC_FAMILY_2"/>
    <property type="match status" value="1"/>
</dbReference>
<reference evidence="5 6" key="1">
    <citation type="journal article" date="2015" name="Microbes Environ.">
        <title>Distribution and evolution of nitrogen fixation genes in the phylum bacteroidetes.</title>
        <authorList>
            <person name="Inoue J."/>
            <person name="Oshima K."/>
            <person name="Suda W."/>
            <person name="Sakamoto M."/>
            <person name="Iino T."/>
            <person name="Noda S."/>
            <person name="Hongoh Y."/>
            <person name="Hattori M."/>
            <person name="Ohkuma M."/>
        </authorList>
    </citation>
    <scope>NUCLEOTIDE SEQUENCE [LARGE SCALE GENOMIC DNA]</scope>
    <source>
        <strain evidence="5 6">JCM 15093</strain>
    </source>
</reference>
<dbReference type="RefSeq" id="WP_024997282.1">
    <property type="nucleotide sequence ID" value="NZ_ATZI01000020.1"/>
</dbReference>
<evidence type="ECO:0000313" key="6">
    <source>
        <dbReference type="Proteomes" id="UP000027601"/>
    </source>
</evidence>
<name>A0A069D456_9BACE</name>
<evidence type="ECO:0000256" key="3">
    <source>
        <dbReference type="ARBA" id="ARBA00023163"/>
    </source>
</evidence>
<keyword evidence="1" id="KW-0805">Transcription regulation</keyword>
<sequence length="297" mass="35364">MVVNEPLEISLKNVLDYFIVQNNEYRFVTKDFGIVSSFMRMTSELFFIHQPYKLKEGRIVYAVSGQVTLSINLIQYTAKKGDLLLLAPNSIIEIHEFTTDFEMRMMAIQNDFIQFLNKDEVLEYYIGRRENLFLPLSEKDYEMTERYFFLIWDTVHEEVFRKEVVQSLVSALLFNISYIRKRSKANNQTRHTRQEETFHRFIALVHEYCTRERNVAFYADKLCLSPRYLNTLVKNTSRQTVMEWLNQAVVIESKVLLKHSDLLVYQIADKLNFPNPSFFCKFFKKMTGMTPMEYQKS</sequence>
<dbReference type="Pfam" id="PF12833">
    <property type="entry name" value="HTH_18"/>
    <property type="match status" value="1"/>
</dbReference>
<protein>
    <submittedName>
        <fullName evidence="5">Transcriptional regulator, AraC family</fullName>
    </submittedName>
</protein>